<dbReference type="InterPro" id="IPR058163">
    <property type="entry name" value="LysR-type_TF_proteobact-type"/>
</dbReference>
<accession>A0A974P338</accession>
<evidence type="ECO:0000313" key="3">
    <source>
        <dbReference type="EMBL" id="QQZ49575.1"/>
    </source>
</evidence>
<sequence length="141" mass="14984">MAGPGQPLPVLRRRRAALHAADGPRPEPHRTPRPAEGALIGLASEWDAWFAAAGCRRSIEGTPRLAADAQSLEVAAALAGHGVALGSPVLFGADIAQGRLVCPFDARISFGNGYWLVYPADRRRAAKITAFRDWLLAQVAP</sequence>
<dbReference type="Gene3D" id="3.40.190.10">
    <property type="entry name" value="Periplasmic binding protein-like II"/>
    <property type="match status" value="2"/>
</dbReference>
<organism evidence="3">
    <name type="scientific">Phenylobacterium glaciei</name>
    <dbReference type="NCBI Taxonomy" id="2803784"/>
    <lineage>
        <taxon>Bacteria</taxon>
        <taxon>Pseudomonadati</taxon>
        <taxon>Pseudomonadota</taxon>
        <taxon>Alphaproteobacteria</taxon>
        <taxon>Caulobacterales</taxon>
        <taxon>Caulobacteraceae</taxon>
        <taxon>Phenylobacterium</taxon>
    </lineage>
</organism>
<dbReference type="InterPro" id="IPR005119">
    <property type="entry name" value="LysR_subst-bd"/>
</dbReference>
<dbReference type="Pfam" id="PF03466">
    <property type="entry name" value="LysR_substrate"/>
    <property type="match status" value="1"/>
</dbReference>
<reference evidence="3" key="1">
    <citation type="submission" date="2021-01" db="EMBL/GenBank/DDBJ databases">
        <title>Genome sequence of Phenylobacterium sp. 20VBR1 isolated from a valley glaceir, Ny-Alesund, Svalbard.</title>
        <authorList>
            <person name="Thomas F.A."/>
            <person name="Krishnan K.P."/>
            <person name="Sinha R.K."/>
        </authorList>
    </citation>
    <scope>NUCLEOTIDE SEQUENCE</scope>
    <source>
        <strain evidence="3">20VBR1</strain>
    </source>
</reference>
<dbReference type="GO" id="GO:0043565">
    <property type="term" value="F:sequence-specific DNA binding"/>
    <property type="evidence" value="ECO:0007669"/>
    <property type="project" value="TreeGrafter"/>
</dbReference>
<dbReference type="AlphaFoldDB" id="A0A974P338"/>
<comment type="similarity">
    <text evidence="1">Belongs to the LysR transcriptional regulatory family.</text>
</comment>
<dbReference type="EMBL" id="CP068570">
    <property type="protein sequence ID" value="QQZ49575.1"/>
    <property type="molecule type" value="Genomic_DNA"/>
</dbReference>
<dbReference type="GO" id="GO:0006351">
    <property type="term" value="P:DNA-templated transcription"/>
    <property type="evidence" value="ECO:0007669"/>
    <property type="project" value="TreeGrafter"/>
</dbReference>
<gene>
    <name evidence="3" type="ORF">JKL49_21965</name>
</gene>
<evidence type="ECO:0000256" key="1">
    <source>
        <dbReference type="ARBA" id="ARBA00009437"/>
    </source>
</evidence>
<evidence type="ECO:0000259" key="2">
    <source>
        <dbReference type="Pfam" id="PF03466"/>
    </source>
</evidence>
<feature type="domain" description="LysR substrate-binding" evidence="2">
    <location>
        <begin position="42"/>
        <end position="138"/>
    </location>
</feature>
<protein>
    <recommendedName>
        <fullName evidence="2">LysR substrate-binding domain-containing protein</fullName>
    </recommendedName>
</protein>
<proteinExistence type="inferred from homology"/>
<dbReference type="GO" id="GO:0003700">
    <property type="term" value="F:DNA-binding transcription factor activity"/>
    <property type="evidence" value="ECO:0007669"/>
    <property type="project" value="TreeGrafter"/>
</dbReference>
<name>A0A974P338_9CAUL</name>
<dbReference type="PANTHER" id="PTHR30537:SF74">
    <property type="entry name" value="HTH-TYPE TRANSCRIPTIONAL REGULATOR TRPI"/>
    <property type="match status" value="1"/>
</dbReference>
<dbReference type="PANTHER" id="PTHR30537">
    <property type="entry name" value="HTH-TYPE TRANSCRIPTIONAL REGULATOR"/>
    <property type="match status" value="1"/>
</dbReference>
<dbReference type="SUPFAM" id="SSF53850">
    <property type="entry name" value="Periplasmic binding protein-like II"/>
    <property type="match status" value="1"/>
</dbReference>